<keyword evidence="3" id="KW-1185">Reference proteome</keyword>
<dbReference type="PANTHER" id="PTHR14593:SF5">
    <property type="entry name" value="WD REPEAT-CONTAINING PROTEIN 11"/>
    <property type="match status" value="1"/>
</dbReference>
<reference evidence="2" key="2">
    <citation type="submission" date="2022-06" db="UniProtKB">
        <authorList>
            <consortium name="EnsemblMetazoa"/>
        </authorList>
    </citation>
    <scope>IDENTIFICATION</scope>
    <source>
        <strain evidence="2">DF5081</strain>
    </source>
</reference>
<dbReference type="AlphaFoldDB" id="A0A8R1EFS1"/>
<name>A0A8R1EFS1_CAEJA</name>
<dbReference type="InterPro" id="IPR015943">
    <property type="entry name" value="WD40/YVTN_repeat-like_dom_sf"/>
</dbReference>
<dbReference type="InterPro" id="IPR036322">
    <property type="entry name" value="WD40_repeat_dom_sf"/>
</dbReference>
<reference evidence="3" key="1">
    <citation type="submission" date="2010-08" db="EMBL/GenBank/DDBJ databases">
        <authorList>
            <consortium name="Caenorhabditis japonica Sequencing Consortium"/>
            <person name="Wilson R.K."/>
        </authorList>
    </citation>
    <scope>NUCLEOTIDE SEQUENCE [LARGE SCALE GENOMIC DNA]</scope>
    <source>
        <strain evidence="3">DF5081</strain>
    </source>
</reference>
<organism evidence="2 3">
    <name type="scientific">Caenorhabditis japonica</name>
    <dbReference type="NCBI Taxonomy" id="281687"/>
    <lineage>
        <taxon>Eukaryota</taxon>
        <taxon>Metazoa</taxon>
        <taxon>Ecdysozoa</taxon>
        <taxon>Nematoda</taxon>
        <taxon>Chromadorea</taxon>
        <taxon>Rhabditida</taxon>
        <taxon>Rhabditina</taxon>
        <taxon>Rhabditomorpha</taxon>
        <taxon>Rhabditoidea</taxon>
        <taxon>Rhabditidae</taxon>
        <taxon>Peloderinae</taxon>
        <taxon>Caenorhabditis</taxon>
    </lineage>
</organism>
<dbReference type="InterPro" id="IPR057853">
    <property type="entry name" value="Beta-prop_WDR11_2nd"/>
</dbReference>
<dbReference type="Pfam" id="PF23752">
    <property type="entry name" value="Beta-prop_WDR11_2nd"/>
    <property type="match status" value="1"/>
</dbReference>
<dbReference type="EnsemblMetazoa" id="CJA33142.1">
    <property type="protein sequence ID" value="CJA33142.1"/>
    <property type="gene ID" value="WBGene00208989"/>
</dbReference>
<sequence length="122" mass="13259">MFAANTALGTLHLAAVGTNSGVVHLVDVFTSQIYRDFSVQPSIVKCLEWGGVYSLVTAGYNLSLSASQVVRNDVFITDIRTGLARRIRPEADESPITLIRVSYYHCYLALAFSTRTSGNLGT</sequence>
<evidence type="ECO:0000259" key="1">
    <source>
        <dbReference type="Pfam" id="PF23752"/>
    </source>
</evidence>
<dbReference type="InterPro" id="IPR039694">
    <property type="entry name" value="WDR11"/>
</dbReference>
<evidence type="ECO:0000313" key="2">
    <source>
        <dbReference type="EnsemblMetazoa" id="CJA33142.1"/>
    </source>
</evidence>
<protein>
    <recommendedName>
        <fullName evidence="1">WDR11 second beta-propeller domain-containing protein</fullName>
    </recommendedName>
</protein>
<accession>A0A8R1EFS1</accession>
<dbReference type="Gene3D" id="2.130.10.10">
    <property type="entry name" value="YVTN repeat-like/Quinoprotein amine dehydrogenase"/>
    <property type="match status" value="1"/>
</dbReference>
<feature type="domain" description="WDR11 second beta-propeller" evidence="1">
    <location>
        <begin position="5"/>
        <end position="112"/>
    </location>
</feature>
<dbReference type="Proteomes" id="UP000005237">
    <property type="component" value="Unassembled WGS sequence"/>
</dbReference>
<dbReference type="PANTHER" id="PTHR14593">
    <property type="entry name" value="WD REPEAT-CONTAINING PROTEIN 11"/>
    <property type="match status" value="1"/>
</dbReference>
<dbReference type="GO" id="GO:0005737">
    <property type="term" value="C:cytoplasm"/>
    <property type="evidence" value="ECO:0007669"/>
    <property type="project" value="TreeGrafter"/>
</dbReference>
<evidence type="ECO:0000313" key="3">
    <source>
        <dbReference type="Proteomes" id="UP000005237"/>
    </source>
</evidence>
<dbReference type="SUPFAM" id="SSF50978">
    <property type="entry name" value="WD40 repeat-like"/>
    <property type="match status" value="1"/>
</dbReference>
<proteinExistence type="predicted"/>